<reference evidence="2" key="2">
    <citation type="journal article" date="2015" name="Sci. Rep.">
        <title>Genetic analysis of capsular polysaccharide synthesis gene clusters in 79 capsular types of Klebsiella spp.</title>
        <authorList>
            <person name="Pan Y.J."/>
            <person name="Lin T.L."/>
            <person name="Chen C.T."/>
            <person name="Chen Y.Y."/>
            <person name="Hsieh P.F."/>
            <person name="Hsu C.R."/>
            <person name="Wu M.C."/>
            <person name="Wang J.T."/>
        </authorList>
    </citation>
    <scope>NUCLEOTIDE SEQUENCE</scope>
    <source>
        <strain evidence="2">5758</strain>
    </source>
</reference>
<proteinExistence type="predicted"/>
<evidence type="ECO:0000259" key="1">
    <source>
        <dbReference type="Pfam" id="PF00535"/>
    </source>
</evidence>
<name>A0A0P0YRL0_9ENTR</name>
<accession>A0A0P0YRL0</accession>
<dbReference type="EMBL" id="AB924566">
    <property type="protein sequence ID" value="BAT23518.1"/>
    <property type="molecule type" value="Genomic_DNA"/>
</dbReference>
<dbReference type="InterPro" id="IPR050834">
    <property type="entry name" value="Glycosyltransf_2"/>
</dbReference>
<dbReference type="PANTHER" id="PTHR43685:SF2">
    <property type="entry name" value="GLYCOSYLTRANSFERASE 2-LIKE DOMAIN-CONTAINING PROTEIN"/>
    <property type="match status" value="1"/>
</dbReference>
<dbReference type="InterPro" id="IPR029044">
    <property type="entry name" value="Nucleotide-diphossugar_trans"/>
</dbReference>
<gene>
    <name evidence="2" type="primary">wckC</name>
</gene>
<dbReference type="InterPro" id="IPR001173">
    <property type="entry name" value="Glyco_trans_2-like"/>
</dbReference>
<dbReference type="Pfam" id="PF00535">
    <property type="entry name" value="Glycos_transf_2"/>
    <property type="match status" value="1"/>
</dbReference>
<feature type="domain" description="Glycosyltransferase 2-like" evidence="1">
    <location>
        <begin position="20"/>
        <end position="187"/>
    </location>
</feature>
<sequence length="331" mass="39167">MHGIIKQESVMEIMPKLVDVICPVYNKAELVVDFINSFIKFLDVENFNLIIVDDGSTDNLKEKIINIISPYENIYLLRKDNGGVSTARNYGFKYSSSKYVWFCDPDDLIAKDSNYLLAELTKHNCDVYVFGYNIFDVQKRRITETFSFSSEKEVKSTDYLINYDYFQNKNGISTIWNKIYNRNILEQVKFNELLSNAEDRVFNIEVLMLNVNCYLSTIIIYQHNRYKDGTLSTTRNIKKIDDLRYANEFNIKALSKFKNVDFEKKKNVIIICSEMLSLGKFNMLKEYIYEHKRININIMPFISSKELIFFIPYASFFYNQLRRVYHKYKAP</sequence>
<evidence type="ECO:0000313" key="2">
    <source>
        <dbReference type="EMBL" id="BAT23518.1"/>
    </source>
</evidence>
<reference evidence="2" key="1">
    <citation type="submission" date="2014-04" db="EMBL/GenBank/DDBJ databases">
        <authorList>
            <person name="Harrison E."/>
        </authorList>
    </citation>
    <scope>NUCLEOTIDE SEQUENCE</scope>
    <source>
        <strain evidence="2">5758</strain>
    </source>
</reference>
<protein>
    <submittedName>
        <fullName evidence="2">Glycosyltransferase-like protein</fullName>
    </submittedName>
</protein>
<keyword evidence="2" id="KW-0808">Transferase</keyword>
<dbReference type="GO" id="GO:0016740">
    <property type="term" value="F:transferase activity"/>
    <property type="evidence" value="ECO:0007669"/>
    <property type="project" value="UniProtKB-KW"/>
</dbReference>
<dbReference type="PANTHER" id="PTHR43685">
    <property type="entry name" value="GLYCOSYLTRANSFERASE"/>
    <property type="match status" value="1"/>
</dbReference>
<dbReference type="Gene3D" id="3.90.550.10">
    <property type="entry name" value="Spore Coat Polysaccharide Biosynthesis Protein SpsA, Chain A"/>
    <property type="match status" value="1"/>
</dbReference>
<dbReference type="SUPFAM" id="SSF53448">
    <property type="entry name" value="Nucleotide-diphospho-sugar transferases"/>
    <property type="match status" value="1"/>
</dbReference>
<dbReference type="AlphaFoldDB" id="A0A0P0YRL0"/>
<dbReference type="CDD" id="cd00761">
    <property type="entry name" value="Glyco_tranf_GTA_type"/>
    <property type="match status" value="1"/>
</dbReference>
<organism evidence="2">
    <name type="scientific">Klebsiella sp. 5758</name>
    <dbReference type="NCBI Taxonomy" id="1497805"/>
    <lineage>
        <taxon>Bacteria</taxon>
        <taxon>Pseudomonadati</taxon>
        <taxon>Pseudomonadota</taxon>
        <taxon>Gammaproteobacteria</taxon>
        <taxon>Enterobacterales</taxon>
        <taxon>Enterobacteriaceae</taxon>
        <taxon>Klebsiella/Raoultella group</taxon>
        <taxon>Klebsiella</taxon>
    </lineage>
</organism>